<sequence length="200" mass="22897">MTEAVNKVETMVFQKAKKQQYYCGDSYFYMETENDYICAIADGLGSGEFAKESSEIVISIIKDNIHLTIEQLIKRCNEKLNGKRGAVIGILRIDFRSERYSFSSIGNIGVMTISENGKKKRNIPNSGYLAGYHRPFKIVTDELEPLMNFIMFSDGVTDRDLSQRFLLNRNVKHVVQAYAKYTEDELRDDDTTLIAIKYEA</sequence>
<dbReference type="Gene3D" id="3.60.40.10">
    <property type="entry name" value="PPM-type phosphatase domain"/>
    <property type="match status" value="1"/>
</dbReference>
<dbReference type="AlphaFoldDB" id="A0A1I1ZWC6"/>
<dbReference type="InterPro" id="IPR039248">
    <property type="entry name" value="Ptase_RsbX"/>
</dbReference>
<keyword evidence="3" id="KW-1185">Reference proteome</keyword>
<reference evidence="3" key="1">
    <citation type="submission" date="2016-10" db="EMBL/GenBank/DDBJ databases">
        <authorList>
            <person name="Varghese N."/>
            <person name="Submissions S."/>
        </authorList>
    </citation>
    <scope>NUCLEOTIDE SEQUENCE [LARGE SCALE GENOMIC DNA]</scope>
    <source>
        <strain evidence="3">DSM 22530</strain>
    </source>
</reference>
<proteinExistence type="predicted"/>
<organism evidence="2 3">
    <name type="scientific">Lentibacillus persicus</name>
    <dbReference type="NCBI Taxonomy" id="640948"/>
    <lineage>
        <taxon>Bacteria</taxon>
        <taxon>Bacillati</taxon>
        <taxon>Bacillota</taxon>
        <taxon>Bacilli</taxon>
        <taxon>Bacillales</taxon>
        <taxon>Bacillaceae</taxon>
        <taxon>Lentibacillus</taxon>
    </lineage>
</organism>
<dbReference type="STRING" id="640948.SAMN05216238_11393"/>
<evidence type="ECO:0000313" key="2">
    <source>
        <dbReference type="EMBL" id="SFE35936.1"/>
    </source>
</evidence>
<dbReference type="PANTHER" id="PTHR35801">
    <property type="entry name" value="PHOSPHOSERINE PHOSPHATASE RSBX"/>
    <property type="match status" value="1"/>
</dbReference>
<dbReference type="EMBL" id="FOMR01000013">
    <property type="protein sequence ID" value="SFE35936.1"/>
    <property type="molecule type" value="Genomic_DNA"/>
</dbReference>
<accession>A0A1I1ZWC6</accession>
<dbReference type="SUPFAM" id="SSF81606">
    <property type="entry name" value="PP2C-like"/>
    <property type="match status" value="1"/>
</dbReference>
<evidence type="ECO:0000313" key="3">
    <source>
        <dbReference type="Proteomes" id="UP000199474"/>
    </source>
</evidence>
<dbReference type="Proteomes" id="UP000199474">
    <property type="component" value="Unassembled WGS sequence"/>
</dbReference>
<dbReference type="Pfam" id="PF07228">
    <property type="entry name" value="SpoIIE"/>
    <property type="match status" value="1"/>
</dbReference>
<protein>
    <submittedName>
        <fullName evidence="2">Serine phosphatase</fullName>
    </submittedName>
</protein>
<feature type="domain" description="PPM-type phosphatase" evidence="1">
    <location>
        <begin position="7"/>
        <end position="198"/>
    </location>
</feature>
<dbReference type="SMART" id="SM00331">
    <property type="entry name" value="PP2C_SIG"/>
    <property type="match status" value="1"/>
</dbReference>
<evidence type="ECO:0000259" key="1">
    <source>
        <dbReference type="SMART" id="SM00331"/>
    </source>
</evidence>
<dbReference type="InterPro" id="IPR001932">
    <property type="entry name" value="PPM-type_phosphatase-like_dom"/>
</dbReference>
<dbReference type="PANTHER" id="PTHR35801:SF1">
    <property type="entry name" value="PHOSPHOSERINE PHOSPHATASE RSBX"/>
    <property type="match status" value="1"/>
</dbReference>
<name>A0A1I1ZWC6_9BACI</name>
<gene>
    <name evidence="2" type="ORF">SAMN05216238_11393</name>
</gene>
<dbReference type="InterPro" id="IPR036457">
    <property type="entry name" value="PPM-type-like_dom_sf"/>
</dbReference>